<evidence type="ECO:0000256" key="1">
    <source>
        <dbReference type="ARBA" id="ARBA00004972"/>
    </source>
</evidence>
<keyword evidence="6" id="KW-0349">Heme</keyword>
<protein>
    <recommendedName>
        <fullName evidence="4">Cytochrome P450 monooxygenase ABA1</fullName>
    </recommendedName>
    <alternativeName>
        <fullName evidence="5">Abscisic acid biosynthesis protein 1</fullName>
    </alternativeName>
    <alternativeName>
        <fullName evidence="3">Cytochrome P450 monooxygenase aba1</fullName>
    </alternativeName>
</protein>
<dbReference type="PRINTS" id="PR00463">
    <property type="entry name" value="EP450I"/>
</dbReference>
<dbReference type="InterPro" id="IPR001128">
    <property type="entry name" value="Cyt_P450"/>
</dbReference>
<keyword evidence="7" id="KW-0808">Transferase</keyword>
<dbReference type="GO" id="GO:0032259">
    <property type="term" value="P:methylation"/>
    <property type="evidence" value="ECO:0007669"/>
    <property type="project" value="UniProtKB-KW"/>
</dbReference>
<dbReference type="InterPro" id="IPR002401">
    <property type="entry name" value="Cyt_P450_E_grp-I"/>
</dbReference>
<evidence type="ECO:0000313" key="7">
    <source>
        <dbReference type="EMBL" id="OAG22826.1"/>
    </source>
</evidence>
<dbReference type="GeneID" id="29112748"/>
<name>A0A177DTK8_ALTAL</name>
<dbReference type="InterPro" id="IPR050121">
    <property type="entry name" value="Cytochrome_P450_monoxygenase"/>
</dbReference>
<dbReference type="CDD" id="cd11060">
    <property type="entry name" value="CYP57A1-like"/>
    <property type="match status" value="1"/>
</dbReference>
<evidence type="ECO:0000256" key="6">
    <source>
        <dbReference type="PIRSR" id="PIRSR602401-1"/>
    </source>
</evidence>
<dbReference type="GO" id="GO:0004497">
    <property type="term" value="F:monooxygenase activity"/>
    <property type="evidence" value="ECO:0007669"/>
    <property type="project" value="InterPro"/>
</dbReference>
<dbReference type="SUPFAM" id="SSF48264">
    <property type="entry name" value="Cytochrome P450"/>
    <property type="match status" value="1"/>
</dbReference>
<dbReference type="KEGG" id="aalt:CC77DRAFT_1039290"/>
<dbReference type="GO" id="GO:0020037">
    <property type="term" value="F:heme binding"/>
    <property type="evidence" value="ECO:0007669"/>
    <property type="project" value="InterPro"/>
</dbReference>
<evidence type="ECO:0000313" key="8">
    <source>
        <dbReference type="Proteomes" id="UP000077248"/>
    </source>
</evidence>
<dbReference type="Gene3D" id="1.10.630.10">
    <property type="entry name" value="Cytochrome P450"/>
    <property type="match status" value="1"/>
</dbReference>
<organism evidence="7 8">
    <name type="scientific">Alternaria alternata</name>
    <name type="common">Alternaria rot fungus</name>
    <name type="synonym">Torula alternata</name>
    <dbReference type="NCBI Taxonomy" id="5599"/>
    <lineage>
        <taxon>Eukaryota</taxon>
        <taxon>Fungi</taxon>
        <taxon>Dikarya</taxon>
        <taxon>Ascomycota</taxon>
        <taxon>Pezizomycotina</taxon>
        <taxon>Dothideomycetes</taxon>
        <taxon>Pleosporomycetidae</taxon>
        <taxon>Pleosporales</taxon>
        <taxon>Pleosporineae</taxon>
        <taxon>Pleosporaceae</taxon>
        <taxon>Alternaria</taxon>
        <taxon>Alternaria sect. Alternaria</taxon>
        <taxon>Alternaria alternata complex</taxon>
    </lineage>
</organism>
<keyword evidence="6" id="KW-0479">Metal-binding</keyword>
<sequence length="516" mass="58102">MSLFAQLYAARWMLGLIALAAYAARAYLGYRRLRAFAGPPTTGWSELIHIRAFLGRRSHLWYREVGERYGPIARVGPNDLITSSPDLLAHMNAVRSPYTRSTWFNAATRTEVGRDHVFSQIDEAQHTKRRQQMASGYSGKENLSLESDIDEHVQQLLDLIRSKYLSTTTRYTPMDLGSKIQYFTLDVISKIGFGKAFGDLKADADVDNYISSGRDGLSIIIVVAGLGLTPYLHWPPIARIFGPSEKDATGFGKMMAVARGLIDSRLEKPTSGRSDMLASFIRHGLNRDDLLTESMLQILAGSDTTATAIRATMLYLMTHHRVYKILQAEIDATVASSQASTTFDIVSDETLKGLPYLQAVVREGLRMHPPITDVVPKKVPVGGDKFVIDGKEYFFPGGTNISYNAWGLHHDKKIFGEDADCFRPERWLLDDHDDTHRGSLNAMIRTSEMVFGYGKYQCLGKPIAWLEIRKAIFEFLRHFDWSLADSEKPWRSLNYGGIFLQDQMNVLVTERKSSLR</sequence>
<dbReference type="GO" id="GO:0005506">
    <property type="term" value="F:iron ion binding"/>
    <property type="evidence" value="ECO:0007669"/>
    <property type="project" value="InterPro"/>
</dbReference>
<dbReference type="InterPro" id="IPR036396">
    <property type="entry name" value="Cyt_P450_sf"/>
</dbReference>
<comment type="pathway">
    <text evidence="1">Hormone biosynthesis.</text>
</comment>
<dbReference type="OMA" id="CYRPERW"/>
<evidence type="ECO:0000256" key="2">
    <source>
        <dbReference type="ARBA" id="ARBA00023026"/>
    </source>
</evidence>
<dbReference type="VEuPathDB" id="FungiDB:CC77DRAFT_1039290"/>
<evidence type="ECO:0000256" key="5">
    <source>
        <dbReference type="ARBA" id="ARBA00079990"/>
    </source>
</evidence>
<dbReference type="EMBL" id="KV441474">
    <property type="protein sequence ID" value="OAG22826.1"/>
    <property type="molecule type" value="Genomic_DNA"/>
</dbReference>
<keyword evidence="7" id="KW-0489">Methyltransferase</keyword>
<gene>
    <name evidence="7" type="ORF">CC77DRAFT_1039290</name>
</gene>
<evidence type="ECO:0000256" key="4">
    <source>
        <dbReference type="ARBA" id="ARBA00068222"/>
    </source>
</evidence>
<keyword evidence="2" id="KW-0843">Virulence</keyword>
<dbReference type="GO" id="GO:0008168">
    <property type="term" value="F:methyltransferase activity"/>
    <property type="evidence" value="ECO:0007669"/>
    <property type="project" value="UniProtKB-KW"/>
</dbReference>
<keyword evidence="6" id="KW-0408">Iron</keyword>
<comment type="cofactor">
    <cofactor evidence="6">
        <name>heme</name>
        <dbReference type="ChEBI" id="CHEBI:30413"/>
    </cofactor>
</comment>
<dbReference type="AlphaFoldDB" id="A0A177DTK8"/>
<dbReference type="FunFam" id="1.10.630.10:FF:000076">
    <property type="entry name" value="Cytochrome P450 monooxygenase"/>
    <property type="match status" value="1"/>
</dbReference>
<proteinExistence type="predicted"/>
<keyword evidence="8" id="KW-1185">Reference proteome</keyword>
<dbReference type="PANTHER" id="PTHR24305">
    <property type="entry name" value="CYTOCHROME P450"/>
    <property type="match status" value="1"/>
</dbReference>
<dbReference type="PANTHER" id="PTHR24305:SF236">
    <property type="entry name" value="PISATIN DEMETHYLASE"/>
    <property type="match status" value="1"/>
</dbReference>
<dbReference type="Proteomes" id="UP000077248">
    <property type="component" value="Unassembled WGS sequence"/>
</dbReference>
<dbReference type="Pfam" id="PF00067">
    <property type="entry name" value="p450"/>
    <property type="match status" value="1"/>
</dbReference>
<reference evidence="7 8" key="1">
    <citation type="submission" date="2016-05" db="EMBL/GenBank/DDBJ databases">
        <title>Comparative analysis of secretome profiles of manganese(II)-oxidizing ascomycete fungi.</title>
        <authorList>
            <consortium name="DOE Joint Genome Institute"/>
            <person name="Zeiner C.A."/>
            <person name="Purvine S.O."/>
            <person name="Zink E.M."/>
            <person name="Wu S."/>
            <person name="Pasa-Tolic L."/>
            <person name="Chaput D.L."/>
            <person name="Haridas S."/>
            <person name="Grigoriev I.V."/>
            <person name="Santelli C.M."/>
            <person name="Hansel C.M."/>
        </authorList>
    </citation>
    <scope>NUCLEOTIDE SEQUENCE [LARGE SCALE GENOMIC DNA]</scope>
    <source>
        <strain evidence="7 8">SRC1lrK2f</strain>
    </source>
</reference>
<feature type="binding site" description="axial binding residue" evidence="6">
    <location>
        <position position="458"/>
    </location>
    <ligand>
        <name>heme</name>
        <dbReference type="ChEBI" id="CHEBI:30413"/>
    </ligand>
    <ligandPart>
        <name>Fe</name>
        <dbReference type="ChEBI" id="CHEBI:18248"/>
    </ligandPart>
</feature>
<dbReference type="RefSeq" id="XP_018388247.1">
    <property type="nucleotide sequence ID" value="XM_018527154.1"/>
</dbReference>
<evidence type="ECO:0000256" key="3">
    <source>
        <dbReference type="ARBA" id="ARBA00067672"/>
    </source>
</evidence>
<dbReference type="GO" id="GO:0016705">
    <property type="term" value="F:oxidoreductase activity, acting on paired donors, with incorporation or reduction of molecular oxygen"/>
    <property type="evidence" value="ECO:0007669"/>
    <property type="project" value="InterPro"/>
</dbReference>
<dbReference type="PRINTS" id="PR00385">
    <property type="entry name" value="P450"/>
</dbReference>
<accession>A0A177DTK8</accession>